<dbReference type="InterPro" id="IPR050679">
    <property type="entry name" value="Bact_HTH_transcr_reg"/>
</dbReference>
<dbReference type="EMBL" id="JAPQFJ010000034">
    <property type="protein sequence ID" value="MCY6960568.1"/>
    <property type="molecule type" value="Genomic_DNA"/>
</dbReference>
<keyword evidence="3" id="KW-0804">Transcription</keyword>
<dbReference type="PANTHER" id="PTHR44846">
    <property type="entry name" value="MANNOSYL-D-GLYCERATE TRANSPORT/METABOLISM SYSTEM REPRESSOR MNGR-RELATED"/>
    <property type="match status" value="1"/>
</dbReference>
<dbReference type="Pfam" id="PF00392">
    <property type="entry name" value="GntR"/>
    <property type="match status" value="1"/>
</dbReference>
<dbReference type="CDD" id="cd07377">
    <property type="entry name" value="WHTH_GntR"/>
    <property type="match status" value="1"/>
</dbReference>
<reference evidence="5" key="1">
    <citation type="submission" date="2022-12" db="EMBL/GenBank/DDBJ databases">
        <title>Clostridium sp. nov., isolated from industrial wastewater.</title>
        <authorList>
            <person name="Jiayan W."/>
        </authorList>
    </citation>
    <scope>NUCLEOTIDE SEQUENCE</scope>
    <source>
        <strain evidence="5">ZC22-4</strain>
    </source>
</reference>
<evidence type="ECO:0000256" key="2">
    <source>
        <dbReference type="ARBA" id="ARBA00023125"/>
    </source>
</evidence>
<dbReference type="SUPFAM" id="SSF46785">
    <property type="entry name" value="Winged helix' DNA-binding domain"/>
    <property type="match status" value="1"/>
</dbReference>
<dbReference type="SMART" id="SM00866">
    <property type="entry name" value="UTRA"/>
    <property type="match status" value="1"/>
</dbReference>
<dbReference type="InterPro" id="IPR036390">
    <property type="entry name" value="WH_DNA-bd_sf"/>
</dbReference>
<comment type="caution">
    <text evidence="5">The sequence shown here is derived from an EMBL/GenBank/DDBJ whole genome shotgun (WGS) entry which is preliminary data.</text>
</comment>
<organism evidence="5 6">
    <name type="scientific">Clostridium brassicae</name>
    <dbReference type="NCBI Taxonomy" id="2999072"/>
    <lineage>
        <taxon>Bacteria</taxon>
        <taxon>Bacillati</taxon>
        <taxon>Bacillota</taxon>
        <taxon>Clostridia</taxon>
        <taxon>Eubacteriales</taxon>
        <taxon>Clostridiaceae</taxon>
        <taxon>Clostridium</taxon>
    </lineage>
</organism>
<dbReference type="InterPro" id="IPR036388">
    <property type="entry name" value="WH-like_DNA-bd_sf"/>
</dbReference>
<dbReference type="RefSeq" id="WP_268063005.1">
    <property type="nucleotide sequence ID" value="NZ_JAPQFJ010000034.1"/>
</dbReference>
<keyword evidence="2" id="KW-0238">DNA-binding</keyword>
<dbReference type="SMART" id="SM00345">
    <property type="entry name" value="HTH_GNTR"/>
    <property type="match status" value="1"/>
</dbReference>
<evidence type="ECO:0000313" key="6">
    <source>
        <dbReference type="Proteomes" id="UP001144612"/>
    </source>
</evidence>
<feature type="domain" description="HTH gntR-type" evidence="4">
    <location>
        <begin position="10"/>
        <end position="77"/>
    </location>
</feature>
<protein>
    <submittedName>
        <fullName evidence="5">GntR family transcriptional regulator</fullName>
    </submittedName>
</protein>
<keyword evidence="1" id="KW-0805">Transcription regulation</keyword>
<dbReference type="PRINTS" id="PR00035">
    <property type="entry name" value="HTHGNTR"/>
</dbReference>
<gene>
    <name evidence="5" type="ORF">OW729_18390</name>
</gene>
<evidence type="ECO:0000313" key="5">
    <source>
        <dbReference type="EMBL" id="MCY6960568.1"/>
    </source>
</evidence>
<evidence type="ECO:0000256" key="1">
    <source>
        <dbReference type="ARBA" id="ARBA00023015"/>
    </source>
</evidence>
<dbReference type="SUPFAM" id="SSF64288">
    <property type="entry name" value="Chorismate lyase-like"/>
    <property type="match status" value="1"/>
</dbReference>
<dbReference type="InterPro" id="IPR028978">
    <property type="entry name" value="Chorismate_lyase_/UTRA_dom_sf"/>
</dbReference>
<dbReference type="InterPro" id="IPR011663">
    <property type="entry name" value="UTRA"/>
</dbReference>
<dbReference type="Pfam" id="PF07702">
    <property type="entry name" value="UTRA"/>
    <property type="match status" value="1"/>
</dbReference>
<dbReference type="InterPro" id="IPR000524">
    <property type="entry name" value="Tscrpt_reg_HTH_GntR"/>
</dbReference>
<evidence type="ECO:0000256" key="3">
    <source>
        <dbReference type="ARBA" id="ARBA00023163"/>
    </source>
</evidence>
<keyword evidence="6" id="KW-1185">Reference proteome</keyword>
<sequence>MRRIDKNSRIPLYSQLMDIIIEEIETSMEENDQLLSEREICDKYDVSRSTVRQAIAELEREGYIYKLHGKGTFVSPKTLNQDLLEFYSFTEEMKKIGKKPLSKVLKFEVISVNNEFSKKMKLKEGELIYKFTRLRIADGIPMMLETSYIPYNRFPGITKENLEGEALYDILKNRFNASITMAEEVFQPVLANEEEAKSLQISSGLPSLKIERFTYENESVIEYTLSIARGDKFKYRVKLEKK</sequence>
<name>A0ABT4DE29_9CLOT</name>
<dbReference type="PROSITE" id="PS50949">
    <property type="entry name" value="HTH_GNTR"/>
    <property type="match status" value="1"/>
</dbReference>
<accession>A0ABT4DE29</accession>
<dbReference type="Gene3D" id="3.40.1410.10">
    <property type="entry name" value="Chorismate lyase-like"/>
    <property type="match status" value="1"/>
</dbReference>
<evidence type="ECO:0000259" key="4">
    <source>
        <dbReference type="PROSITE" id="PS50949"/>
    </source>
</evidence>
<dbReference type="PANTHER" id="PTHR44846:SF1">
    <property type="entry name" value="MANNOSYL-D-GLYCERATE TRANSPORT_METABOLISM SYSTEM REPRESSOR MNGR-RELATED"/>
    <property type="match status" value="1"/>
</dbReference>
<dbReference type="Proteomes" id="UP001144612">
    <property type="component" value="Unassembled WGS sequence"/>
</dbReference>
<dbReference type="Gene3D" id="1.10.10.10">
    <property type="entry name" value="Winged helix-like DNA-binding domain superfamily/Winged helix DNA-binding domain"/>
    <property type="match status" value="1"/>
</dbReference>
<proteinExistence type="predicted"/>